<dbReference type="AlphaFoldDB" id="K3WIX3"/>
<dbReference type="PROSITE" id="PS51450">
    <property type="entry name" value="LRR"/>
    <property type="match status" value="1"/>
</dbReference>
<feature type="compositionally biased region" description="Basic residues" evidence="2">
    <location>
        <begin position="276"/>
        <end position="296"/>
    </location>
</feature>
<keyword evidence="4" id="KW-1185">Reference proteome</keyword>
<dbReference type="OMA" id="NDETQFR"/>
<keyword evidence="1" id="KW-0677">Repeat</keyword>
<dbReference type="SUPFAM" id="SSF52047">
    <property type="entry name" value="RNI-like"/>
    <property type="match status" value="3"/>
</dbReference>
<dbReference type="EMBL" id="GL376564">
    <property type="status" value="NOT_ANNOTATED_CDS"/>
    <property type="molecule type" value="Genomic_DNA"/>
</dbReference>
<proteinExistence type="predicted"/>
<dbReference type="InterPro" id="IPR052201">
    <property type="entry name" value="LRR-containing_regulator"/>
</dbReference>
<evidence type="ECO:0000313" key="3">
    <source>
        <dbReference type="EnsemblProtists" id="PYU1_T004915"/>
    </source>
</evidence>
<reference evidence="4" key="2">
    <citation type="submission" date="2010-04" db="EMBL/GenBank/DDBJ databases">
        <authorList>
            <person name="Buell R."/>
            <person name="Hamilton J."/>
            <person name="Hostetler J."/>
        </authorList>
    </citation>
    <scope>NUCLEOTIDE SEQUENCE [LARGE SCALE GENOMIC DNA]</scope>
    <source>
        <strain evidence="4">DAOM:BR144</strain>
    </source>
</reference>
<name>K3WIX3_GLOUD</name>
<dbReference type="VEuPathDB" id="FungiDB:PYU1_G004904"/>
<organism evidence="3 4">
    <name type="scientific">Globisporangium ultimum (strain ATCC 200006 / CBS 805.95 / DAOM BR144)</name>
    <name type="common">Pythium ultimum</name>
    <dbReference type="NCBI Taxonomy" id="431595"/>
    <lineage>
        <taxon>Eukaryota</taxon>
        <taxon>Sar</taxon>
        <taxon>Stramenopiles</taxon>
        <taxon>Oomycota</taxon>
        <taxon>Peronosporomycetes</taxon>
        <taxon>Pythiales</taxon>
        <taxon>Pythiaceae</taxon>
        <taxon>Globisporangium</taxon>
    </lineage>
</organism>
<dbReference type="InterPro" id="IPR001611">
    <property type="entry name" value="Leu-rich_rpt"/>
</dbReference>
<accession>K3WIX3</accession>
<evidence type="ECO:0000313" key="4">
    <source>
        <dbReference type="Proteomes" id="UP000019132"/>
    </source>
</evidence>
<dbReference type="EnsemblProtists" id="PYU1_T004915">
    <property type="protein sequence ID" value="PYU1_T004915"/>
    <property type="gene ID" value="PYU1_G004904"/>
</dbReference>
<sequence>MVGNHGIDSDTAQGIESPLGEENARPLEAKVDEIVRLVNDTELIQELHENQSTDVTIREQQDQALLKAALSSARKLAWIHATESPPALSPDSSIFTFVPISTPVEAAGANAVTDMTANADHSLENGGTLAVGQYEKIATKGAADARADVILHIDSIALDAPSLEIANALQAEKSYVVPFDLPELGWYDCFFLGLTLSYTVMLLRRNISPRVLVWNEEDDLLVPETAALGGGSVNAVGRLNGTQTAIVAHSGIAFNESTQALIIRQVDRRVATTKKPSAKKTSKKHKQKIKMKKRQQTSKVPETNTRLKPLRWANKSAPEIGDQSAIALFRALRVNKSLVALTLQHVGLGDVAVGSLAAMVRCNTTLTTLDLEGNRIGPLGIQVLCDALEDAPDSMLLHLNLSDNRITDAGMPHLCRALRENETLVWINLSWNQLTSVALLVFLDAIRDNFVLRGVAMYGRDCDDDRYCQNHESKYATQIAVALRSVNDSFAQLRLTSARAFLPIAKVRQSRWVTLPGTNLMEIDALVLAGLLSLNTKLLTLDLSNNPGIERWAVLKLLASIQHCKTLKHVNLANTGLHEEVAEPVAELIAANATLATITMHEMALQVQELRGCQHDAAVVEAMEYQIPAAHHFDRWILAKCLALNRPTQQLNGIRLPRAPFAGIMNTGSKNSNLVSVNWSGRAFDLYEVVFLSKKVFHHLHIGRVALNNCQIESYGGLALADAVRNHATLQTLDLEHNAIGIAGGSAMVECIAANASLTCLNLSWNNIGNDGAADFGRALRSNKSLLRLDMRGNHLGVVGILAISDGLRGNACLQELYLRWNVICPRGAEALADALLANKTLQLLDIEHHTMGSASALAFARMLTTNTRLQELNMKGDDAISDGDAHGIGPEAAERIAVALTETNTSLTNLNMAQNQIGKDGVVWFSNVLKFNRTLRVLDLSLSGMDSKIAIRFFECLTMNHTLVKLNLAHNRISNEGMMACIRALEINRVLQDLNLTDNFITEEPMALLLQKLLRSGAAAPNAKTPTIALQWLCLADNSMTKSTFQGLRMLAFGPTIVLEEATHQHLDS</sequence>
<dbReference type="HOGENOM" id="CLU_012861_0_0_1"/>
<protein>
    <submittedName>
        <fullName evidence="3">Uncharacterized protein</fullName>
    </submittedName>
</protein>
<dbReference type="Gene3D" id="3.80.10.10">
    <property type="entry name" value="Ribonuclease Inhibitor"/>
    <property type="match status" value="7"/>
</dbReference>
<dbReference type="SMART" id="SM00368">
    <property type="entry name" value="LRR_RI"/>
    <property type="match status" value="14"/>
</dbReference>
<dbReference type="Pfam" id="PF13516">
    <property type="entry name" value="LRR_6"/>
    <property type="match status" value="8"/>
</dbReference>
<dbReference type="PANTHER" id="PTHR24111">
    <property type="entry name" value="LEUCINE-RICH REPEAT-CONTAINING PROTEIN 34"/>
    <property type="match status" value="1"/>
</dbReference>
<dbReference type="InParanoid" id="K3WIX3"/>
<evidence type="ECO:0000256" key="2">
    <source>
        <dbReference type="SAM" id="MobiDB-lite"/>
    </source>
</evidence>
<feature type="region of interest" description="Disordered" evidence="2">
    <location>
        <begin position="273"/>
        <end position="302"/>
    </location>
</feature>
<dbReference type="InterPro" id="IPR032675">
    <property type="entry name" value="LRR_dom_sf"/>
</dbReference>
<dbReference type="STRING" id="431595.K3WIX3"/>
<reference evidence="4" key="1">
    <citation type="journal article" date="2010" name="Genome Biol.">
        <title>Genome sequence of the necrotrophic plant pathogen Pythium ultimum reveals original pathogenicity mechanisms and effector repertoire.</title>
        <authorList>
            <person name="Levesque C.A."/>
            <person name="Brouwer H."/>
            <person name="Cano L."/>
            <person name="Hamilton J.P."/>
            <person name="Holt C."/>
            <person name="Huitema E."/>
            <person name="Raffaele S."/>
            <person name="Robideau G.P."/>
            <person name="Thines M."/>
            <person name="Win J."/>
            <person name="Zerillo M.M."/>
            <person name="Beakes G.W."/>
            <person name="Boore J.L."/>
            <person name="Busam D."/>
            <person name="Dumas B."/>
            <person name="Ferriera S."/>
            <person name="Fuerstenberg S.I."/>
            <person name="Gachon C.M."/>
            <person name="Gaulin E."/>
            <person name="Govers F."/>
            <person name="Grenville-Briggs L."/>
            <person name="Horner N."/>
            <person name="Hostetler J."/>
            <person name="Jiang R.H."/>
            <person name="Johnson J."/>
            <person name="Krajaejun T."/>
            <person name="Lin H."/>
            <person name="Meijer H.J."/>
            <person name="Moore B."/>
            <person name="Morris P."/>
            <person name="Phuntmart V."/>
            <person name="Puiu D."/>
            <person name="Shetty J."/>
            <person name="Stajich J.E."/>
            <person name="Tripathy S."/>
            <person name="Wawra S."/>
            <person name="van West P."/>
            <person name="Whitty B.R."/>
            <person name="Coutinho P.M."/>
            <person name="Henrissat B."/>
            <person name="Martin F."/>
            <person name="Thomas P.D."/>
            <person name="Tyler B.M."/>
            <person name="De Vries R.P."/>
            <person name="Kamoun S."/>
            <person name="Yandell M."/>
            <person name="Tisserat N."/>
            <person name="Buell C.R."/>
        </authorList>
    </citation>
    <scope>NUCLEOTIDE SEQUENCE</scope>
    <source>
        <strain evidence="4">DAOM:BR144</strain>
    </source>
</reference>
<dbReference type="eggNOG" id="KOG4308">
    <property type="taxonomic scope" value="Eukaryota"/>
</dbReference>
<feature type="region of interest" description="Disordered" evidence="2">
    <location>
        <begin position="1"/>
        <end position="24"/>
    </location>
</feature>
<dbReference type="PANTHER" id="PTHR24111:SF0">
    <property type="entry name" value="LEUCINE-RICH REPEAT-CONTAINING PROTEIN"/>
    <property type="match status" value="1"/>
</dbReference>
<dbReference type="Proteomes" id="UP000019132">
    <property type="component" value="Unassembled WGS sequence"/>
</dbReference>
<reference evidence="3" key="3">
    <citation type="submission" date="2015-02" db="UniProtKB">
        <authorList>
            <consortium name="EnsemblProtists"/>
        </authorList>
    </citation>
    <scope>IDENTIFICATION</scope>
    <source>
        <strain evidence="3">DAOM BR144</strain>
    </source>
</reference>
<evidence type="ECO:0000256" key="1">
    <source>
        <dbReference type="ARBA" id="ARBA00022737"/>
    </source>
</evidence>